<sequence length="144" mass="16109">MLEDTLKVLPAIDQIANGNHLLMMKAVIPYLPQPAQQIMALYAKASELTNILGFYQSSPDMSVCSTDTGHVPLSDMLQDIRCFCSQETLNTLDQLSGLMQMMELFGVMQNANENPDMLKNLLTPEQQVMFETCQSMFENDIPNA</sequence>
<keyword evidence="2" id="KW-1185">Reference proteome</keyword>
<reference evidence="1" key="1">
    <citation type="submission" date="2019-04" db="EMBL/GenBank/DDBJ databases">
        <title>Microbes associate with the intestines of laboratory mice.</title>
        <authorList>
            <person name="Navarre W."/>
            <person name="Wong E."/>
            <person name="Huang K."/>
            <person name="Tropini C."/>
            <person name="Ng K."/>
            <person name="Yu B."/>
        </authorList>
    </citation>
    <scope>NUCLEOTIDE SEQUENCE</scope>
    <source>
        <strain evidence="1">NM72_1-8</strain>
    </source>
</reference>
<evidence type="ECO:0000313" key="1">
    <source>
        <dbReference type="EMBL" id="TGY00819.1"/>
    </source>
</evidence>
<name>A0AC61R390_9FIRM</name>
<gene>
    <name evidence="1" type="ORF">E5357_01205</name>
</gene>
<dbReference type="EMBL" id="SRZB01000001">
    <property type="protein sequence ID" value="TGY00819.1"/>
    <property type="molecule type" value="Genomic_DNA"/>
</dbReference>
<evidence type="ECO:0000313" key="2">
    <source>
        <dbReference type="Proteomes" id="UP000307720"/>
    </source>
</evidence>
<organism evidence="1 2">
    <name type="scientific">Hominisplanchenecus murintestinalis</name>
    <dbReference type="NCBI Taxonomy" id="2941517"/>
    <lineage>
        <taxon>Bacteria</taxon>
        <taxon>Bacillati</taxon>
        <taxon>Bacillota</taxon>
        <taxon>Clostridia</taxon>
        <taxon>Lachnospirales</taxon>
        <taxon>Lachnospiraceae</taxon>
        <taxon>Hominisplanchenecus</taxon>
    </lineage>
</organism>
<dbReference type="Proteomes" id="UP000307720">
    <property type="component" value="Unassembled WGS sequence"/>
</dbReference>
<accession>A0AC61R390</accession>
<protein>
    <submittedName>
        <fullName evidence="1">Uncharacterized protein</fullName>
    </submittedName>
</protein>
<proteinExistence type="predicted"/>
<comment type="caution">
    <text evidence="1">The sequence shown here is derived from an EMBL/GenBank/DDBJ whole genome shotgun (WGS) entry which is preliminary data.</text>
</comment>